<comment type="caution">
    <text evidence="1">The sequence shown here is derived from an EMBL/GenBank/DDBJ whole genome shotgun (WGS) entry which is preliminary data.</text>
</comment>
<reference evidence="1" key="1">
    <citation type="submission" date="2022-02" db="EMBL/GenBank/DDBJ databases">
        <title>Plant Genome Project.</title>
        <authorList>
            <person name="Zhang R.-G."/>
        </authorList>
    </citation>
    <scope>NUCLEOTIDE SEQUENCE</scope>
    <source>
        <strain evidence="1">AT1</strain>
    </source>
</reference>
<accession>A0ACC0NF23</accession>
<evidence type="ECO:0000313" key="1">
    <source>
        <dbReference type="EMBL" id="KAI8551188.1"/>
    </source>
</evidence>
<dbReference type="EMBL" id="CM046393">
    <property type="protein sequence ID" value="KAI8551188.1"/>
    <property type="molecule type" value="Genomic_DNA"/>
</dbReference>
<sequence length="50" mass="5650">MVFKPTSLAQWPIKKGDGKPVKERWGPAKRGGAEEWWRGKRRPCGEEGGN</sequence>
<dbReference type="Proteomes" id="UP001062846">
    <property type="component" value="Chromosome 6"/>
</dbReference>
<evidence type="ECO:0000313" key="2">
    <source>
        <dbReference type="Proteomes" id="UP001062846"/>
    </source>
</evidence>
<name>A0ACC0NF23_RHOML</name>
<gene>
    <name evidence="1" type="ORF">RHMOL_Rhmol06G0165800</name>
</gene>
<organism evidence="1 2">
    <name type="scientific">Rhododendron molle</name>
    <name type="common">Chinese azalea</name>
    <name type="synonym">Azalea mollis</name>
    <dbReference type="NCBI Taxonomy" id="49168"/>
    <lineage>
        <taxon>Eukaryota</taxon>
        <taxon>Viridiplantae</taxon>
        <taxon>Streptophyta</taxon>
        <taxon>Embryophyta</taxon>
        <taxon>Tracheophyta</taxon>
        <taxon>Spermatophyta</taxon>
        <taxon>Magnoliopsida</taxon>
        <taxon>eudicotyledons</taxon>
        <taxon>Gunneridae</taxon>
        <taxon>Pentapetalae</taxon>
        <taxon>asterids</taxon>
        <taxon>Ericales</taxon>
        <taxon>Ericaceae</taxon>
        <taxon>Ericoideae</taxon>
        <taxon>Rhodoreae</taxon>
        <taxon>Rhododendron</taxon>
    </lineage>
</organism>
<protein>
    <submittedName>
        <fullName evidence="1">Uncharacterized protein</fullName>
    </submittedName>
</protein>
<proteinExistence type="predicted"/>
<keyword evidence="2" id="KW-1185">Reference proteome</keyword>